<reference evidence="3" key="5">
    <citation type="submission" date="2018-04" db="UniProtKB">
        <authorList>
            <consortium name="EnsemblFungi"/>
        </authorList>
    </citation>
    <scope>IDENTIFICATION</scope>
    <source>
        <strain evidence="3">R3-111a-1</strain>
    </source>
</reference>
<feature type="non-terminal residue" evidence="2">
    <location>
        <position position="1"/>
    </location>
</feature>
<dbReference type="Proteomes" id="UP000006039">
    <property type="component" value="Unassembled WGS sequence"/>
</dbReference>
<evidence type="ECO:0000256" key="1">
    <source>
        <dbReference type="SAM" id="MobiDB-lite"/>
    </source>
</evidence>
<evidence type="ECO:0000313" key="4">
    <source>
        <dbReference type="Proteomes" id="UP000006039"/>
    </source>
</evidence>
<reference evidence="2" key="3">
    <citation type="submission" date="2010-09" db="EMBL/GenBank/DDBJ databases">
        <title>Annotation of Gaeumannomyces graminis var. tritici R3-111a-1.</title>
        <authorList>
            <consortium name="The Broad Institute Genome Sequencing Platform"/>
            <person name="Ma L.-J."/>
            <person name="Dead R."/>
            <person name="Young S.K."/>
            <person name="Zeng Q."/>
            <person name="Gargeya S."/>
            <person name="Fitzgerald M."/>
            <person name="Haas B."/>
            <person name="Abouelleil A."/>
            <person name="Alvarado L."/>
            <person name="Arachchi H.M."/>
            <person name="Berlin A."/>
            <person name="Brown A."/>
            <person name="Chapman S.B."/>
            <person name="Chen Z."/>
            <person name="Dunbar C."/>
            <person name="Freedman E."/>
            <person name="Gearin G."/>
            <person name="Gellesch M."/>
            <person name="Goldberg J."/>
            <person name="Griggs A."/>
            <person name="Gujja S."/>
            <person name="Heiman D."/>
            <person name="Howarth C."/>
            <person name="Larson L."/>
            <person name="Lui A."/>
            <person name="MacDonald P.J.P."/>
            <person name="Mehta T."/>
            <person name="Montmayeur A."/>
            <person name="Murphy C."/>
            <person name="Neiman D."/>
            <person name="Pearson M."/>
            <person name="Priest M."/>
            <person name="Roberts A."/>
            <person name="Saif S."/>
            <person name="Shea T."/>
            <person name="Shenoy N."/>
            <person name="Sisk P."/>
            <person name="Stolte C."/>
            <person name="Sykes S."/>
            <person name="Yandava C."/>
            <person name="Wortman J."/>
            <person name="Nusbaum C."/>
            <person name="Birren B."/>
        </authorList>
    </citation>
    <scope>NUCLEOTIDE SEQUENCE</scope>
    <source>
        <strain evidence="2">R3-111a-1</strain>
    </source>
</reference>
<protein>
    <submittedName>
        <fullName evidence="2 3">Uncharacterized protein</fullName>
    </submittedName>
</protein>
<dbReference type="EnsemblFungi" id="EJT73008">
    <property type="protein sequence ID" value="EJT73008"/>
    <property type="gene ID" value="GGTG_09859"/>
</dbReference>
<evidence type="ECO:0000313" key="3">
    <source>
        <dbReference type="EnsemblFungi" id="EJT73008"/>
    </source>
</evidence>
<dbReference type="OrthoDB" id="10649699at2759"/>
<sequence length="108" mass="11888">PPTAQAPRIFASQGVPGQTGRLGTHHTGAKEDLRLVPPDAPGRRLLLAEGVKCGARGYSDVRIIQSREHEWAGGRRHDMRPTMTDCYIHIRLSELKTAFMMSARCGNP</sequence>
<keyword evidence="4" id="KW-1185">Reference proteome</keyword>
<organism evidence="2">
    <name type="scientific">Gaeumannomyces tritici (strain R3-111a-1)</name>
    <name type="common">Wheat and barley take-all root rot fungus</name>
    <name type="synonym">Gaeumannomyces graminis var. tritici</name>
    <dbReference type="NCBI Taxonomy" id="644352"/>
    <lineage>
        <taxon>Eukaryota</taxon>
        <taxon>Fungi</taxon>
        <taxon>Dikarya</taxon>
        <taxon>Ascomycota</taxon>
        <taxon>Pezizomycotina</taxon>
        <taxon>Sordariomycetes</taxon>
        <taxon>Sordariomycetidae</taxon>
        <taxon>Magnaporthales</taxon>
        <taxon>Magnaporthaceae</taxon>
        <taxon>Gaeumannomyces</taxon>
    </lineage>
</organism>
<reference evidence="4" key="1">
    <citation type="submission" date="2010-07" db="EMBL/GenBank/DDBJ databases">
        <title>The genome sequence of Gaeumannomyces graminis var. tritici strain R3-111a-1.</title>
        <authorList>
            <consortium name="The Broad Institute Genome Sequencing Platform"/>
            <person name="Ma L.-J."/>
            <person name="Dead R."/>
            <person name="Young S."/>
            <person name="Zeng Q."/>
            <person name="Koehrsen M."/>
            <person name="Alvarado L."/>
            <person name="Berlin A."/>
            <person name="Chapman S.B."/>
            <person name="Chen Z."/>
            <person name="Freedman E."/>
            <person name="Gellesch M."/>
            <person name="Goldberg J."/>
            <person name="Griggs A."/>
            <person name="Gujja S."/>
            <person name="Heilman E.R."/>
            <person name="Heiman D."/>
            <person name="Hepburn T."/>
            <person name="Howarth C."/>
            <person name="Jen D."/>
            <person name="Larson L."/>
            <person name="Mehta T."/>
            <person name="Neiman D."/>
            <person name="Pearson M."/>
            <person name="Roberts A."/>
            <person name="Saif S."/>
            <person name="Shea T."/>
            <person name="Shenoy N."/>
            <person name="Sisk P."/>
            <person name="Stolte C."/>
            <person name="Sykes S."/>
            <person name="Walk T."/>
            <person name="White J."/>
            <person name="Yandava C."/>
            <person name="Haas B."/>
            <person name="Nusbaum C."/>
            <person name="Birren B."/>
        </authorList>
    </citation>
    <scope>NUCLEOTIDE SEQUENCE [LARGE SCALE GENOMIC DNA]</scope>
    <source>
        <strain evidence="4">R3-111a-1</strain>
    </source>
</reference>
<dbReference type="AlphaFoldDB" id="J8QY67"/>
<proteinExistence type="predicted"/>
<reference evidence="2" key="2">
    <citation type="submission" date="2010-07" db="EMBL/GenBank/DDBJ databases">
        <authorList>
            <consortium name="The Broad Institute Genome Sequencing Platform"/>
            <consortium name="Broad Institute Genome Sequencing Center for Infectious Disease"/>
            <person name="Ma L.-J."/>
            <person name="Dead R."/>
            <person name="Young S."/>
            <person name="Zeng Q."/>
            <person name="Koehrsen M."/>
            <person name="Alvarado L."/>
            <person name="Berlin A."/>
            <person name="Chapman S.B."/>
            <person name="Chen Z."/>
            <person name="Freedman E."/>
            <person name="Gellesch M."/>
            <person name="Goldberg J."/>
            <person name="Griggs A."/>
            <person name="Gujja S."/>
            <person name="Heilman E.R."/>
            <person name="Heiman D."/>
            <person name="Hepburn T."/>
            <person name="Howarth C."/>
            <person name="Jen D."/>
            <person name="Larson L."/>
            <person name="Mehta T."/>
            <person name="Neiman D."/>
            <person name="Pearson M."/>
            <person name="Roberts A."/>
            <person name="Saif S."/>
            <person name="Shea T."/>
            <person name="Shenoy N."/>
            <person name="Sisk P."/>
            <person name="Stolte C."/>
            <person name="Sykes S."/>
            <person name="Walk T."/>
            <person name="White J."/>
            <person name="Yandava C."/>
            <person name="Haas B."/>
            <person name="Nusbaum C."/>
            <person name="Birren B."/>
        </authorList>
    </citation>
    <scope>NUCLEOTIDE SEQUENCE</scope>
    <source>
        <strain evidence="2">R3-111a-1</strain>
    </source>
</reference>
<accession>J8QY67</accession>
<dbReference type="EMBL" id="GL385399">
    <property type="protein sequence ID" value="EJT73008.1"/>
    <property type="molecule type" value="Genomic_DNA"/>
</dbReference>
<evidence type="ECO:0000313" key="2">
    <source>
        <dbReference type="EMBL" id="EJT73008.1"/>
    </source>
</evidence>
<feature type="region of interest" description="Disordered" evidence="1">
    <location>
        <begin position="1"/>
        <end position="37"/>
    </location>
</feature>
<gene>
    <name evidence="3" type="primary">20350317</name>
    <name evidence="2" type="ORF">GGTG_09859</name>
</gene>
<dbReference type="GeneID" id="20350317"/>
<name>J8QY67_GAET3</name>
<reference evidence="3" key="4">
    <citation type="journal article" date="2015" name="G3 (Bethesda)">
        <title>Genome sequences of three phytopathogenic species of the Magnaporthaceae family of fungi.</title>
        <authorList>
            <person name="Okagaki L.H."/>
            <person name="Nunes C.C."/>
            <person name="Sailsbery J."/>
            <person name="Clay B."/>
            <person name="Brown D."/>
            <person name="John T."/>
            <person name="Oh Y."/>
            <person name="Young N."/>
            <person name="Fitzgerald M."/>
            <person name="Haas B.J."/>
            <person name="Zeng Q."/>
            <person name="Young S."/>
            <person name="Adiconis X."/>
            <person name="Fan L."/>
            <person name="Levin J.Z."/>
            <person name="Mitchell T.K."/>
            <person name="Okubara P.A."/>
            <person name="Farman M.L."/>
            <person name="Kohn L.M."/>
            <person name="Birren B."/>
            <person name="Ma L.-J."/>
            <person name="Dean R.A."/>
        </authorList>
    </citation>
    <scope>NUCLEOTIDE SEQUENCE</scope>
    <source>
        <strain evidence="3">R3-111a-1</strain>
    </source>
</reference>
<dbReference type="VEuPathDB" id="FungiDB:GGTG_09859"/>
<dbReference type="RefSeq" id="XP_009225982.1">
    <property type="nucleotide sequence ID" value="XM_009227718.1"/>
</dbReference>